<sequence length="141" mass="16381">MNIKLNSGREIYLESIWQHQTYGGLLCGVPNEEMNKEYIEDNMNYALEKMNAECTYLVPPVSLELDNIDKKIKRYKDAIRLPYITCFAQFESSVLTGDESNNGSWLTIVWYQDDFPMPIDDAVLEHIKSIDWESKAEGFEL</sequence>
<accession>A0A6S6S4I7</accession>
<organism evidence="1">
    <name type="scientific">uncultured Sulfurovum sp</name>
    <dbReference type="NCBI Taxonomy" id="269237"/>
    <lineage>
        <taxon>Bacteria</taxon>
        <taxon>Pseudomonadati</taxon>
        <taxon>Campylobacterota</taxon>
        <taxon>Epsilonproteobacteria</taxon>
        <taxon>Campylobacterales</taxon>
        <taxon>Sulfurovaceae</taxon>
        <taxon>Sulfurovum</taxon>
        <taxon>environmental samples</taxon>
    </lineage>
</organism>
<reference evidence="1" key="1">
    <citation type="submission" date="2020-01" db="EMBL/GenBank/DDBJ databases">
        <authorList>
            <person name="Meier V. D."/>
            <person name="Meier V D."/>
        </authorList>
    </citation>
    <scope>NUCLEOTIDE SEQUENCE</scope>
    <source>
        <strain evidence="1">HLG_WM_MAG_06</strain>
    </source>
</reference>
<gene>
    <name evidence="1" type="ORF">HELGO_WM11962</name>
</gene>
<evidence type="ECO:0000313" key="1">
    <source>
        <dbReference type="EMBL" id="CAA6799779.1"/>
    </source>
</evidence>
<proteinExistence type="predicted"/>
<protein>
    <submittedName>
        <fullName evidence="1">TIGR02996 domain-containing protein</fullName>
    </submittedName>
</protein>
<dbReference type="EMBL" id="CACVAP010000026">
    <property type="protein sequence ID" value="CAA6799779.1"/>
    <property type="molecule type" value="Genomic_DNA"/>
</dbReference>
<name>A0A6S6S4I7_9BACT</name>
<dbReference type="AlphaFoldDB" id="A0A6S6S4I7"/>